<keyword evidence="3" id="KW-1185">Reference proteome</keyword>
<keyword evidence="1" id="KW-1133">Transmembrane helix</keyword>
<evidence type="ECO:0000313" key="2">
    <source>
        <dbReference type="EMBL" id="QHL88177.1"/>
    </source>
</evidence>
<dbReference type="AlphaFoldDB" id="A0A6P1NWW1"/>
<dbReference type="Proteomes" id="UP000464214">
    <property type="component" value="Chromosome"/>
</dbReference>
<dbReference type="PANTHER" id="PTHR40031:SF1">
    <property type="entry name" value="MEMBRANE-BOUND METAL-DEPENDENT HYDROLASE"/>
    <property type="match status" value="1"/>
</dbReference>
<keyword evidence="2" id="KW-0378">Hydrolase</keyword>
<feature type="transmembrane region" description="Helical" evidence="1">
    <location>
        <begin position="160"/>
        <end position="177"/>
    </location>
</feature>
<dbReference type="InterPro" id="IPR053170">
    <property type="entry name" value="Transcription_regulator"/>
</dbReference>
<evidence type="ECO:0000313" key="3">
    <source>
        <dbReference type="Proteomes" id="UP000464214"/>
    </source>
</evidence>
<sequence>MDSLTHAAIGACIGEIVLGRKLGRHALWLGALAQNLPDVDVATALWLPFSQNLLVHRGITHSFLFGGLVALVLALALSRWKPTKKVGLLPLLLFFLGQIFLHDLLDTCNAYGTGLLLPFSETRFSWHLLYVADPLFTLWPVLAVVGLLSLKKLTLQRRKIWPLLGLLLPIAYLGYAFQNKQTVEQGIQASLAQQKLQVQDHFSTPTPFNNWLWYVVAASDSGYYIGYRSVFEDPAALTAFEFFPRNSHLLTSYPDQQEVQDLKQFAAGYYLAEQRQDTLLFQVLRFGQVLGWRDKNATFAFHYYLQPKLDNTLAVQRGRFQGWDAATMRQLFHRIFQPASTQTTK</sequence>
<dbReference type="InterPro" id="IPR007404">
    <property type="entry name" value="YdjM-like"/>
</dbReference>
<dbReference type="Pfam" id="PF04307">
    <property type="entry name" value="YdjM"/>
    <property type="match status" value="1"/>
</dbReference>
<proteinExistence type="predicted"/>
<protein>
    <submittedName>
        <fullName evidence="2">Metal-dependent hydrolase</fullName>
    </submittedName>
</protein>
<keyword evidence="1" id="KW-0812">Transmembrane</keyword>
<feature type="transmembrane region" description="Helical" evidence="1">
    <location>
        <begin position="125"/>
        <end position="148"/>
    </location>
</feature>
<organism evidence="2 3">
    <name type="scientific">Nibribacter ruber</name>
    <dbReference type="NCBI Taxonomy" id="2698458"/>
    <lineage>
        <taxon>Bacteria</taxon>
        <taxon>Pseudomonadati</taxon>
        <taxon>Bacteroidota</taxon>
        <taxon>Cytophagia</taxon>
        <taxon>Cytophagales</taxon>
        <taxon>Hymenobacteraceae</taxon>
        <taxon>Nibribacter</taxon>
    </lineage>
</organism>
<keyword evidence="1" id="KW-0472">Membrane</keyword>
<name>A0A6P1NWW1_9BACT</name>
<dbReference type="EMBL" id="CP047897">
    <property type="protein sequence ID" value="QHL88177.1"/>
    <property type="molecule type" value="Genomic_DNA"/>
</dbReference>
<dbReference type="RefSeq" id="WP_160692295.1">
    <property type="nucleotide sequence ID" value="NZ_CP047897.1"/>
</dbReference>
<evidence type="ECO:0000256" key="1">
    <source>
        <dbReference type="SAM" id="Phobius"/>
    </source>
</evidence>
<dbReference type="GO" id="GO:0016787">
    <property type="term" value="F:hydrolase activity"/>
    <property type="evidence" value="ECO:0007669"/>
    <property type="project" value="UniProtKB-KW"/>
</dbReference>
<accession>A0A6P1NWW1</accession>
<feature type="transmembrane region" description="Helical" evidence="1">
    <location>
        <begin position="58"/>
        <end position="77"/>
    </location>
</feature>
<dbReference type="PANTHER" id="PTHR40031">
    <property type="entry name" value="HYPOTHETICAL MEMBRANE SPANNING PROTEIN"/>
    <property type="match status" value="1"/>
</dbReference>
<feature type="transmembrane region" description="Helical" evidence="1">
    <location>
        <begin position="86"/>
        <end position="105"/>
    </location>
</feature>
<gene>
    <name evidence="2" type="ORF">GU926_12330</name>
</gene>
<dbReference type="KEGG" id="nib:GU926_12330"/>
<reference evidence="2 3" key="1">
    <citation type="submission" date="2020-01" db="EMBL/GenBank/DDBJ databases">
        <authorList>
            <person name="Kim M."/>
        </authorList>
    </citation>
    <scope>NUCLEOTIDE SEQUENCE [LARGE SCALE GENOMIC DNA]</scope>
    <source>
        <strain evidence="2 3">BT10</strain>
    </source>
</reference>